<dbReference type="RefSeq" id="WP_207247646.1">
    <property type="nucleotide sequence ID" value="NZ_JAFMOF010000002.1"/>
</dbReference>
<proteinExistence type="predicted"/>
<dbReference type="InterPro" id="IPR011749">
    <property type="entry name" value="CHP02243"/>
</dbReference>
<comment type="caution">
    <text evidence="2">The sequence shown here is derived from an EMBL/GenBank/DDBJ whole genome shotgun (WGS) entry which is preliminary data.</text>
</comment>
<dbReference type="AlphaFoldDB" id="A0A939FM08"/>
<evidence type="ECO:0000313" key="3">
    <source>
        <dbReference type="Proteomes" id="UP000664781"/>
    </source>
</evidence>
<gene>
    <name evidence="2" type="ORF">J1792_17435</name>
</gene>
<feature type="compositionally biased region" description="Pro residues" evidence="1">
    <location>
        <begin position="309"/>
        <end position="318"/>
    </location>
</feature>
<reference evidence="2" key="1">
    <citation type="submission" date="2021-03" db="EMBL/GenBank/DDBJ databases">
        <title>Streptomyces strains.</title>
        <authorList>
            <person name="Lund M.B."/>
            <person name="Toerring T."/>
        </authorList>
    </citation>
    <scope>NUCLEOTIDE SEQUENCE</scope>
    <source>
        <strain evidence="2">JCM 4242</strain>
    </source>
</reference>
<dbReference type="NCBIfam" id="TIGR02243">
    <property type="entry name" value="putative baseplate assembly protein"/>
    <property type="match status" value="1"/>
</dbReference>
<dbReference type="Proteomes" id="UP000664781">
    <property type="component" value="Unassembled WGS sequence"/>
</dbReference>
<sequence length="846" mass="89983">MNGTDCGCEDTGPAPVQAPANPPGLDALAYRIGTHSAFKAAMLERLGGDAVLRRLATRDDGDPVVALIDACASMLDVLTFYQERIANEGFLRTATERMSALELARAIGYELRPGVSAGTALAFTLTEPERVTPPPGVDVPAALLAVTTPPSVRIAVGTRAQSIPGQDELPRTFETDEEIEARPEWNALRVPTTQPVPLVLGSTTWYLEGTATRLTTGDVLLLLADETDTPEKRAWDAGRVVTLRTVERDGSVPAHTVVTADSLRPTLPPTRPAQAYALRTRAAVFGHNAVPWETLPVALRVGEWVPNSGPPPAPPVPPGDDEAAPPAPTWVTGPYADRRHSWADAPFPTGTTEILLDRTYPGIVPGSWVVLAAEGRAQAYTVEDVYEETAADFLLQAQVTKLVLTGPGIQQFSPRTTTVHAQPEPLPTAEHPLTTPLSGDSITLAGQVAQLPSPGRLVAVRGRHADTAEEVAEVRRISRTITGPLASLELTEALTHAYVPDSVRINANVAPATDGESRTEVLGSGDGSVPFPTFTLLGRPLTHVPAATASGGRSTLRIRVDGVRWDEVATLRGQPPEARVFTTRIDDDGVVTVRFGDGRTGARLPTGRDNVVADYRVGTGRAGDLDAGRISLLLSRPLGLQDVINPVPATGAEDPERLDQARRSAPATVLTLDRIVSLRDHEDFARSFSGVGKAKASAQWDGERQFVRLVVDAAPPARARLAAAVDAARHADHQVRVDSYAPRPFSVKLQIGTAADRMPDDVLTAVTRALVEAFAFDRRDFGQPVAASEVLAAAQGVPGVRGAVLRALHFTEDPPGPADVLTAGPAHLLTLVEADVHLTDLTEHER</sequence>
<evidence type="ECO:0000313" key="2">
    <source>
        <dbReference type="EMBL" id="MBO0654500.1"/>
    </source>
</evidence>
<keyword evidence="3" id="KW-1185">Reference proteome</keyword>
<protein>
    <submittedName>
        <fullName evidence="2">Baseplate assembly protein</fullName>
    </submittedName>
</protein>
<organism evidence="2 3">
    <name type="scientific">Streptomyces triculaminicus</name>
    <dbReference type="NCBI Taxonomy" id="2816232"/>
    <lineage>
        <taxon>Bacteria</taxon>
        <taxon>Bacillati</taxon>
        <taxon>Actinomycetota</taxon>
        <taxon>Actinomycetes</taxon>
        <taxon>Kitasatosporales</taxon>
        <taxon>Streptomycetaceae</taxon>
        <taxon>Streptomyces</taxon>
    </lineage>
</organism>
<dbReference type="EMBL" id="JAFMOF010000002">
    <property type="protein sequence ID" value="MBO0654500.1"/>
    <property type="molecule type" value="Genomic_DNA"/>
</dbReference>
<evidence type="ECO:0000256" key="1">
    <source>
        <dbReference type="SAM" id="MobiDB-lite"/>
    </source>
</evidence>
<feature type="region of interest" description="Disordered" evidence="1">
    <location>
        <begin position="309"/>
        <end position="332"/>
    </location>
</feature>
<accession>A0A939FM08</accession>
<name>A0A939FM08_9ACTN</name>
<feature type="region of interest" description="Disordered" evidence="1">
    <location>
        <begin position="1"/>
        <end position="20"/>
    </location>
</feature>